<dbReference type="PROSITE" id="PS50109">
    <property type="entry name" value="HIS_KIN"/>
    <property type="match status" value="1"/>
</dbReference>
<dbReference type="InterPro" id="IPR036097">
    <property type="entry name" value="HisK_dim/P_sf"/>
</dbReference>
<feature type="transmembrane region" description="Helical" evidence="12">
    <location>
        <begin position="7"/>
        <end position="30"/>
    </location>
</feature>
<dbReference type="Pfam" id="PF08448">
    <property type="entry name" value="PAS_4"/>
    <property type="match status" value="1"/>
</dbReference>
<dbReference type="GO" id="GO:0000155">
    <property type="term" value="F:phosphorelay sensor kinase activity"/>
    <property type="evidence" value="ECO:0007669"/>
    <property type="project" value="InterPro"/>
</dbReference>
<evidence type="ECO:0000256" key="9">
    <source>
        <dbReference type="ARBA" id="ARBA00022989"/>
    </source>
</evidence>
<dbReference type="PANTHER" id="PTHR42878">
    <property type="entry name" value="TWO-COMPONENT HISTIDINE KINASE"/>
    <property type="match status" value="1"/>
</dbReference>
<dbReference type="CDD" id="cd00082">
    <property type="entry name" value="HisKA"/>
    <property type="match status" value="1"/>
</dbReference>
<keyword evidence="5 12" id="KW-0812">Transmembrane</keyword>
<evidence type="ECO:0000313" key="15">
    <source>
        <dbReference type="EMBL" id="PWJ83736.1"/>
    </source>
</evidence>
<dbReference type="SUPFAM" id="SSF55874">
    <property type="entry name" value="ATPase domain of HSP90 chaperone/DNA topoisomerase II/histidine kinase"/>
    <property type="match status" value="1"/>
</dbReference>
<dbReference type="AlphaFoldDB" id="A0A316C435"/>
<evidence type="ECO:0000256" key="4">
    <source>
        <dbReference type="ARBA" id="ARBA00022679"/>
    </source>
</evidence>
<dbReference type="InterPro" id="IPR050351">
    <property type="entry name" value="BphY/WalK/GraS-like"/>
</dbReference>
<comment type="subcellular location">
    <subcellularLocation>
        <location evidence="2">Membrane</location>
        <topology evidence="2">Multi-pass membrane protein</topology>
    </subcellularLocation>
</comment>
<sequence length="603" mass="66147">MKKRARALLGVALPVSAIIIFVVLLAFSLMRLSDLERDMRIEATQNMLWVISRAHISSLQLGEAVAGSVAGEVDPAQMELRYNVFLSRLALLDDGPQRRRMEALGATAPLDALRGSLPELGSLVMSAGTETMPRIRALLVPYNVALTEAANKAMVAEWDDLGATLDATRKQLWQIIISMVGISLAGTVLCFHFLLAIRDARQRTRLLNKEKAFSELLIGSSGEGIIAVDMDRRCTLWNEAAERLFGHGTRSATGSLLRELSGFFEVDRVEQAVGDALQGRAVALLDQPFFPPHQCDPLYVDLRCFSLRDGGRIIGTILLVSDVTERRAAQREIANHRDHLEQLVQARTQELDAALTRERATADLYRNFGTMISHQFRTPLALVDSALQRLMRRRDRLTPKEVLERGEEARSAIARLVRLVKSTLDAARLDAGQIEVRSQLCDLGDLVAEVCSRSTKDTGSGRITLKLPDGDSPIAYCDPVHAEHILTNLLSNAVKYSPAKTPIRITLADSGTQIECVVTNTGPPEGSFEQEALFERYYRGSNTEGRPGIGVGLYMARALARLQGGDVQLQDSEPGMVRLAMLLPSGASGFASVTDMALRKELA</sequence>
<keyword evidence="8" id="KW-0067">ATP-binding</keyword>
<dbReference type="SMART" id="SM00388">
    <property type="entry name" value="HisKA"/>
    <property type="match status" value="1"/>
</dbReference>
<evidence type="ECO:0000256" key="6">
    <source>
        <dbReference type="ARBA" id="ARBA00022741"/>
    </source>
</evidence>
<dbReference type="EMBL" id="QGGG01000008">
    <property type="protein sequence ID" value="PWJ83736.1"/>
    <property type="molecule type" value="Genomic_DNA"/>
</dbReference>
<evidence type="ECO:0000256" key="5">
    <source>
        <dbReference type="ARBA" id="ARBA00022692"/>
    </source>
</evidence>
<dbReference type="Gene3D" id="3.30.565.10">
    <property type="entry name" value="Histidine kinase-like ATPase, C-terminal domain"/>
    <property type="match status" value="1"/>
</dbReference>
<keyword evidence="10" id="KW-0902">Two-component regulatory system</keyword>
<gene>
    <name evidence="15" type="ORF">C7441_108130</name>
</gene>
<evidence type="ECO:0000256" key="7">
    <source>
        <dbReference type="ARBA" id="ARBA00022777"/>
    </source>
</evidence>
<comment type="catalytic activity">
    <reaction evidence="1">
        <text>ATP + protein L-histidine = ADP + protein N-phospho-L-histidine.</text>
        <dbReference type="EC" id="2.7.13.3"/>
    </reaction>
</comment>
<accession>A0A316C435</accession>
<dbReference type="InterPro" id="IPR035965">
    <property type="entry name" value="PAS-like_dom_sf"/>
</dbReference>
<dbReference type="Proteomes" id="UP000245396">
    <property type="component" value="Unassembled WGS sequence"/>
</dbReference>
<dbReference type="GO" id="GO:0005524">
    <property type="term" value="F:ATP binding"/>
    <property type="evidence" value="ECO:0007669"/>
    <property type="project" value="UniProtKB-KW"/>
</dbReference>
<dbReference type="SMART" id="SM00387">
    <property type="entry name" value="HATPase_c"/>
    <property type="match status" value="1"/>
</dbReference>
<keyword evidence="7" id="KW-0418">Kinase</keyword>
<dbReference type="InterPro" id="IPR013656">
    <property type="entry name" value="PAS_4"/>
</dbReference>
<proteinExistence type="predicted"/>
<evidence type="ECO:0000256" key="2">
    <source>
        <dbReference type="ARBA" id="ARBA00004141"/>
    </source>
</evidence>
<dbReference type="SUPFAM" id="SSF47384">
    <property type="entry name" value="Homodimeric domain of signal transducing histidine kinase"/>
    <property type="match status" value="1"/>
</dbReference>
<evidence type="ECO:0000259" key="14">
    <source>
        <dbReference type="PROSITE" id="PS50112"/>
    </source>
</evidence>
<comment type="caution">
    <text evidence="15">The sequence shown here is derived from an EMBL/GenBank/DDBJ whole genome shotgun (WGS) entry which is preliminary data.</text>
</comment>
<dbReference type="InterPro" id="IPR003594">
    <property type="entry name" value="HATPase_dom"/>
</dbReference>
<evidence type="ECO:0000256" key="3">
    <source>
        <dbReference type="ARBA" id="ARBA00012438"/>
    </source>
</evidence>
<dbReference type="Gene3D" id="3.30.450.20">
    <property type="entry name" value="PAS domain"/>
    <property type="match status" value="1"/>
</dbReference>
<keyword evidence="6" id="KW-0547">Nucleotide-binding</keyword>
<dbReference type="GO" id="GO:0030295">
    <property type="term" value="F:protein kinase activator activity"/>
    <property type="evidence" value="ECO:0007669"/>
    <property type="project" value="TreeGrafter"/>
</dbReference>
<keyword evidence="4" id="KW-0808">Transferase</keyword>
<keyword evidence="11 12" id="KW-0472">Membrane</keyword>
<dbReference type="EC" id="2.7.13.3" evidence="3"/>
<dbReference type="Pfam" id="PF02518">
    <property type="entry name" value="HATPase_c"/>
    <property type="match status" value="1"/>
</dbReference>
<evidence type="ECO:0000256" key="12">
    <source>
        <dbReference type="SAM" id="Phobius"/>
    </source>
</evidence>
<evidence type="ECO:0000313" key="16">
    <source>
        <dbReference type="Proteomes" id="UP000245396"/>
    </source>
</evidence>
<dbReference type="InterPro" id="IPR036890">
    <property type="entry name" value="HATPase_C_sf"/>
</dbReference>
<protein>
    <recommendedName>
        <fullName evidence="3">histidine kinase</fullName>
        <ecNumber evidence="3">2.7.13.3</ecNumber>
    </recommendedName>
</protein>
<dbReference type="GO" id="GO:0016020">
    <property type="term" value="C:membrane"/>
    <property type="evidence" value="ECO:0007669"/>
    <property type="project" value="UniProtKB-SubCell"/>
</dbReference>
<dbReference type="InterPro" id="IPR000014">
    <property type="entry name" value="PAS"/>
</dbReference>
<dbReference type="Pfam" id="PF00512">
    <property type="entry name" value="HisKA"/>
    <property type="match status" value="1"/>
</dbReference>
<dbReference type="SUPFAM" id="SSF55785">
    <property type="entry name" value="PYP-like sensor domain (PAS domain)"/>
    <property type="match status" value="1"/>
</dbReference>
<evidence type="ECO:0000256" key="1">
    <source>
        <dbReference type="ARBA" id="ARBA00000085"/>
    </source>
</evidence>
<feature type="domain" description="PAS" evidence="14">
    <location>
        <begin position="209"/>
        <end position="280"/>
    </location>
</feature>
<name>A0A316C435_PSESE</name>
<evidence type="ECO:0000259" key="13">
    <source>
        <dbReference type="PROSITE" id="PS50109"/>
    </source>
</evidence>
<dbReference type="SMART" id="SM00091">
    <property type="entry name" value="PAS"/>
    <property type="match status" value="1"/>
</dbReference>
<keyword evidence="16" id="KW-1185">Reference proteome</keyword>
<evidence type="ECO:0000256" key="11">
    <source>
        <dbReference type="ARBA" id="ARBA00023136"/>
    </source>
</evidence>
<keyword evidence="9 12" id="KW-1133">Transmembrane helix</keyword>
<dbReference type="PANTHER" id="PTHR42878:SF7">
    <property type="entry name" value="SENSOR HISTIDINE KINASE GLRK"/>
    <property type="match status" value="1"/>
</dbReference>
<dbReference type="GO" id="GO:0007234">
    <property type="term" value="P:osmosensory signaling via phosphorelay pathway"/>
    <property type="evidence" value="ECO:0007669"/>
    <property type="project" value="TreeGrafter"/>
</dbReference>
<dbReference type="Gene3D" id="1.10.287.130">
    <property type="match status" value="1"/>
</dbReference>
<dbReference type="GO" id="GO:0000156">
    <property type="term" value="F:phosphorelay response regulator activity"/>
    <property type="evidence" value="ECO:0007669"/>
    <property type="project" value="TreeGrafter"/>
</dbReference>
<dbReference type="CDD" id="cd00130">
    <property type="entry name" value="PAS"/>
    <property type="match status" value="1"/>
</dbReference>
<evidence type="ECO:0000256" key="10">
    <source>
        <dbReference type="ARBA" id="ARBA00023012"/>
    </source>
</evidence>
<dbReference type="InterPro" id="IPR003661">
    <property type="entry name" value="HisK_dim/P_dom"/>
</dbReference>
<reference evidence="15 16" key="1">
    <citation type="submission" date="2018-05" db="EMBL/GenBank/DDBJ databases">
        <title>Genomic Encyclopedia of Type Strains, Phase IV (KMG-IV): sequencing the most valuable type-strain genomes for metagenomic binning, comparative biology and taxonomic classification.</title>
        <authorList>
            <person name="Goeker M."/>
        </authorList>
    </citation>
    <scope>NUCLEOTIDE SEQUENCE [LARGE SCALE GENOMIC DNA]</scope>
    <source>
        <strain evidence="15 16">DSM 6986</strain>
    </source>
</reference>
<evidence type="ECO:0000256" key="8">
    <source>
        <dbReference type="ARBA" id="ARBA00022840"/>
    </source>
</evidence>
<dbReference type="PROSITE" id="PS50112">
    <property type="entry name" value="PAS"/>
    <property type="match status" value="1"/>
</dbReference>
<dbReference type="NCBIfam" id="TIGR00229">
    <property type="entry name" value="sensory_box"/>
    <property type="match status" value="1"/>
</dbReference>
<dbReference type="InterPro" id="IPR005467">
    <property type="entry name" value="His_kinase_dom"/>
</dbReference>
<feature type="domain" description="Histidine kinase" evidence="13">
    <location>
        <begin position="371"/>
        <end position="587"/>
    </location>
</feature>
<feature type="transmembrane region" description="Helical" evidence="12">
    <location>
        <begin position="172"/>
        <end position="197"/>
    </location>
</feature>
<organism evidence="15 16">
    <name type="scientific">Pseudaminobacter salicylatoxidans</name>
    <dbReference type="NCBI Taxonomy" id="93369"/>
    <lineage>
        <taxon>Bacteria</taxon>
        <taxon>Pseudomonadati</taxon>
        <taxon>Pseudomonadota</taxon>
        <taxon>Alphaproteobacteria</taxon>
        <taxon>Hyphomicrobiales</taxon>
        <taxon>Phyllobacteriaceae</taxon>
        <taxon>Pseudaminobacter</taxon>
    </lineage>
</organism>